<dbReference type="EMBL" id="CM037155">
    <property type="protein sequence ID" value="KAH7845923.1"/>
    <property type="molecule type" value="Genomic_DNA"/>
</dbReference>
<protein>
    <submittedName>
        <fullName evidence="1">Uncharacterized protein</fullName>
    </submittedName>
</protein>
<dbReference type="Proteomes" id="UP000828048">
    <property type="component" value="Chromosome 5"/>
</dbReference>
<comment type="caution">
    <text evidence="1">The sequence shown here is derived from an EMBL/GenBank/DDBJ whole genome shotgun (WGS) entry which is preliminary data.</text>
</comment>
<evidence type="ECO:0000313" key="2">
    <source>
        <dbReference type="Proteomes" id="UP000828048"/>
    </source>
</evidence>
<evidence type="ECO:0000313" key="1">
    <source>
        <dbReference type="EMBL" id="KAH7845923.1"/>
    </source>
</evidence>
<gene>
    <name evidence="1" type="ORF">Vadar_007545</name>
</gene>
<name>A0ACB7XYR1_9ERIC</name>
<organism evidence="1 2">
    <name type="scientific">Vaccinium darrowii</name>
    <dbReference type="NCBI Taxonomy" id="229202"/>
    <lineage>
        <taxon>Eukaryota</taxon>
        <taxon>Viridiplantae</taxon>
        <taxon>Streptophyta</taxon>
        <taxon>Embryophyta</taxon>
        <taxon>Tracheophyta</taxon>
        <taxon>Spermatophyta</taxon>
        <taxon>Magnoliopsida</taxon>
        <taxon>eudicotyledons</taxon>
        <taxon>Gunneridae</taxon>
        <taxon>Pentapetalae</taxon>
        <taxon>asterids</taxon>
        <taxon>Ericales</taxon>
        <taxon>Ericaceae</taxon>
        <taxon>Vaccinioideae</taxon>
        <taxon>Vaccinieae</taxon>
        <taxon>Vaccinium</taxon>
    </lineage>
</organism>
<sequence>MGRNKKKPNPPPPPPTTATGAPPPPPPPTNNPNQEQTDIDQELSLIESECQAAIAAYTAGNPGEAFTLIEETRHRYENCGIVYAAQYELHALEASRVETSDAVLFQKHVRSGVESARLALSLLPYSTELRTSYAQALYKLSGCVVDGFDEVLRECERVSSVENPLHHCRDASLSLMARDSEETSESESFRMSERKKKAVLKEVVSATVKMGKSRTYWNAMSDEGKIGLIGPRIGDLRQYYSSLFKDGSAIRVFSEGIDYAEKNKNWKFWLCYYCDEKFEDFELRTKHIEQMHEGVIGQNSQMKPFLFQEIDAVSGGSEAYDNFLIDGNVYIINERIVLAGDSSRPLDDRLLRVEVIPHRHHDGVEDDEDSSALTCSICDAEVAVPPDLDAFGQWLFDGPPTSTTEELSAWKRLQDQMKQEGMEVPKLFEEEFILFQSLRGKQSELMVQCRSLRGIVIICAQELHNREQGGEHVAKSYKSLLGEKLWLSEDDSMSPAQRSELSAIVGVLTEAQNIRHARDQAALVEDEEDASIRMAIQKKMDLSLSELCTNEAQITRNSVVMLRLWAIYNQTGLDYRSIMLPLVRNFIHAKLEALVYEDEKQKSDAATEALLAELALDTKKSTSKGNSHPKLSKKTSKAKKKIKDHREVKDPKATKEAEPIKATSSDKVPVAQEEKTEQENLHAASLKLEEMLDLQRKFEEEAKQKALAKETTNEAEPPKATPVGQEEKAEQASEWEEDFFCKFLLLDCIFSMDSVYKEMGCVGLTTAVNSLLVVCDDAMM</sequence>
<accession>A0ACB7XYR1</accession>
<reference evidence="1 2" key="1">
    <citation type="journal article" date="2021" name="Hortic Res">
        <title>High-quality reference genome and annotation aids understanding of berry development for evergreen blueberry (Vaccinium darrowii).</title>
        <authorList>
            <person name="Yu J."/>
            <person name="Hulse-Kemp A.M."/>
            <person name="Babiker E."/>
            <person name="Staton M."/>
        </authorList>
    </citation>
    <scope>NUCLEOTIDE SEQUENCE [LARGE SCALE GENOMIC DNA]</scope>
    <source>
        <strain evidence="2">cv. NJ 8807/NJ 8810</strain>
        <tissue evidence="1">Young leaf</tissue>
    </source>
</reference>
<keyword evidence="2" id="KW-1185">Reference proteome</keyword>
<proteinExistence type="predicted"/>